<proteinExistence type="inferred from homology"/>
<dbReference type="InterPro" id="IPR044831">
    <property type="entry name" value="Ccp1-like"/>
</dbReference>
<feature type="compositionally biased region" description="Low complexity" evidence="3">
    <location>
        <begin position="1"/>
        <end position="18"/>
    </location>
</feature>
<dbReference type="PANTHER" id="PTHR31356">
    <property type="entry name" value="THYLAKOID LUMENAL 29 KDA PROTEIN, CHLOROPLASTIC-RELATED"/>
    <property type="match status" value="1"/>
</dbReference>
<evidence type="ECO:0000313" key="6">
    <source>
        <dbReference type="Proteomes" id="UP000428333"/>
    </source>
</evidence>
<protein>
    <recommendedName>
        <fullName evidence="4">Plant heme peroxidase family profile domain-containing protein</fullName>
    </recommendedName>
</protein>
<dbReference type="Pfam" id="PF00141">
    <property type="entry name" value="peroxidase"/>
    <property type="match status" value="1"/>
</dbReference>
<dbReference type="SUPFAM" id="SSF48113">
    <property type="entry name" value="Heme-dependent peroxidases"/>
    <property type="match status" value="1"/>
</dbReference>
<accession>A0A6A4LVX6</accession>
<dbReference type="GO" id="GO:0034599">
    <property type="term" value="P:cellular response to oxidative stress"/>
    <property type="evidence" value="ECO:0007669"/>
    <property type="project" value="InterPro"/>
</dbReference>
<dbReference type="PRINTS" id="PR00459">
    <property type="entry name" value="ASPEROXIDASE"/>
</dbReference>
<organism evidence="5 6">
    <name type="scientific">Rhododendron williamsianum</name>
    <dbReference type="NCBI Taxonomy" id="262921"/>
    <lineage>
        <taxon>Eukaryota</taxon>
        <taxon>Viridiplantae</taxon>
        <taxon>Streptophyta</taxon>
        <taxon>Embryophyta</taxon>
        <taxon>Tracheophyta</taxon>
        <taxon>Spermatophyta</taxon>
        <taxon>Magnoliopsida</taxon>
        <taxon>eudicotyledons</taxon>
        <taxon>Gunneridae</taxon>
        <taxon>Pentapetalae</taxon>
        <taxon>asterids</taxon>
        <taxon>Ericales</taxon>
        <taxon>Ericaceae</taxon>
        <taxon>Ericoideae</taxon>
        <taxon>Rhodoreae</taxon>
        <taxon>Rhododendron</taxon>
    </lineage>
</organism>
<dbReference type="GO" id="GO:0000302">
    <property type="term" value="P:response to reactive oxygen species"/>
    <property type="evidence" value="ECO:0007669"/>
    <property type="project" value="TreeGrafter"/>
</dbReference>
<feature type="compositionally biased region" description="Basic residues" evidence="3">
    <location>
        <begin position="21"/>
        <end position="31"/>
    </location>
</feature>
<dbReference type="GO" id="GO:0020037">
    <property type="term" value="F:heme binding"/>
    <property type="evidence" value="ECO:0007669"/>
    <property type="project" value="InterPro"/>
</dbReference>
<dbReference type="GO" id="GO:0004601">
    <property type="term" value="F:peroxidase activity"/>
    <property type="evidence" value="ECO:0007669"/>
    <property type="project" value="InterPro"/>
</dbReference>
<dbReference type="GO" id="GO:0042744">
    <property type="term" value="P:hydrogen peroxide catabolic process"/>
    <property type="evidence" value="ECO:0007669"/>
    <property type="project" value="TreeGrafter"/>
</dbReference>
<evidence type="ECO:0000256" key="1">
    <source>
        <dbReference type="ARBA" id="ARBA00023002"/>
    </source>
</evidence>
<evidence type="ECO:0000256" key="3">
    <source>
        <dbReference type="SAM" id="MobiDB-lite"/>
    </source>
</evidence>
<name>A0A6A4LVX6_9ERIC</name>
<dbReference type="PROSITE" id="PS50873">
    <property type="entry name" value="PEROXIDASE_4"/>
    <property type="match status" value="1"/>
</dbReference>
<evidence type="ECO:0000259" key="4">
    <source>
        <dbReference type="PROSITE" id="PS50873"/>
    </source>
</evidence>
<feature type="region of interest" description="Disordered" evidence="3">
    <location>
        <begin position="1"/>
        <end position="38"/>
    </location>
</feature>
<dbReference type="Proteomes" id="UP000428333">
    <property type="component" value="Linkage Group LG05"/>
</dbReference>
<comment type="caution">
    <text evidence="5">The sequence shown here is derived from an EMBL/GenBank/DDBJ whole genome shotgun (WGS) entry which is preliminary data.</text>
</comment>
<dbReference type="AlphaFoldDB" id="A0A6A4LVX6"/>
<dbReference type="Gene3D" id="1.10.520.10">
    <property type="match status" value="1"/>
</dbReference>
<keyword evidence="6" id="KW-1185">Reference proteome</keyword>
<feature type="non-terminal residue" evidence="5">
    <location>
        <position position="1"/>
    </location>
</feature>
<evidence type="ECO:0000313" key="5">
    <source>
        <dbReference type="EMBL" id="KAE9460274.1"/>
    </source>
</evidence>
<dbReference type="OrthoDB" id="2859658at2759"/>
<reference evidence="5 6" key="1">
    <citation type="journal article" date="2019" name="Genome Biol. Evol.">
        <title>The Rhododendron genome and chromosomal organization provide insight into shared whole-genome duplications across the heath family (Ericaceae).</title>
        <authorList>
            <person name="Soza V.L."/>
            <person name="Lindsley D."/>
            <person name="Waalkes A."/>
            <person name="Ramage E."/>
            <person name="Patwardhan R.P."/>
            <person name="Burton J.N."/>
            <person name="Adey A."/>
            <person name="Kumar A."/>
            <person name="Qiu R."/>
            <person name="Shendure J."/>
            <person name="Hall B."/>
        </authorList>
    </citation>
    <scope>NUCLEOTIDE SEQUENCE [LARGE SCALE GENOMIC DNA]</scope>
    <source>
        <strain evidence="5">RSF 1966-606</strain>
    </source>
</reference>
<keyword evidence="1" id="KW-0560">Oxidoreductase</keyword>
<dbReference type="InterPro" id="IPR002016">
    <property type="entry name" value="Haem_peroxidase"/>
</dbReference>
<dbReference type="PRINTS" id="PR00458">
    <property type="entry name" value="PEROXIDASE"/>
</dbReference>
<dbReference type="PANTHER" id="PTHR31356:SF8">
    <property type="entry name" value="L-ASCORBATE PEROXIDASE 6-RELATED"/>
    <property type="match status" value="1"/>
</dbReference>
<feature type="domain" description="Plant heme peroxidase family profile" evidence="4">
    <location>
        <begin position="96"/>
        <end position="186"/>
    </location>
</feature>
<evidence type="ECO:0000256" key="2">
    <source>
        <dbReference type="RuleBase" id="RU004241"/>
    </source>
</evidence>
<dbReference type="InterPro" id="IPR010255">
    <property type="entry name" value="Haem_peroxidase_sf"/>
</dbReference>
<dbReference type="EMBL" id="QEFC01001135">
    <property type="protein sequence ID" value="KAE9460274.1"/>
    <property type="molecule type" value="Genomic_DNA"/>
</dbReference>
<gene>
    <name evidence="5" type="ORF">C3L33_07821</name>
</gene>
<comment type="similarity">
    <text evidence="2">Belongs to the peroxidase family.</text>
</comment>
<sequence length="232" mass="24812">MMTATGVSSATSLSSATTNRRISKIRAKSRPTHPCGSKPIEALSSVATAAVENGSKSASFGRRGMLSVTTIPFFLNLHESLAGFHADAAEPFRDYFLVKEEVKKILGKAKAEVDMMIQPVSWADMIAVAGAEAVSVCGGPNIPVQLGRIDSMVPDPEGKLPQESLDASGLKRCFQRKGFSWHQADVARGYQAVEHLGPGNRYGREVSSTRLLEGLVDKVVGKSAGIDFADKY</sequence>
<dbReference type="InterPro" id="IPR002207">
    <property type="entry name" value="Peroxidase_I"/>
</dbReference>